<evidence type="ECO:0000256" key="1">
    <source>
        <dbReference type="ARBA" id="ARBA00004766"/>
    </source>
</evidence>
<evidence type="ECO:0000256" key="6">
    <source>
        <dbReference type="ARBA" id="ARBA00022857"/>
    </source>
</evidence>
<evidence type="ECO:0000256" key="7">
    <source>
        <dbReference type="ARBA" id="ARBA00047872"/>
    </source>
</evidence>
<reference evidence="12 13" key="2">
    <citation type="submission" date="2019-09" db="EMBL/GenBank/DDBJ databases">
        <title>Complete Genome Sequence and Methylome Analysis of free living Spirochaetas.</title>
        <authorList>
            <person name="Leshcheva N."/>
            <person name="Mikheeva N."/>
        </authorList>
    </citation>
    <scope>NUCLEOTIDE SEQUENCE [LARGE SCALE GENOMIC DNA]</scope>
    <source>
        <strain evidence="12 13">P</strain>
    </source>
</reference>
<evidence type="ECO:0000256" key="9">
    <source>
        <dbReference type="RuleBase" id="RU003448"/>
    </source>
</evidence>
<dbReference type="Gene3D" id="1.20.120.1320">
    <property type="entry name" value="Aspartokinase, catalytic domain"/>
    <property type="match status" value="1"/>
</dbReference>
<evidence type="ECO:0000256" key="5">
    <source>
        <dbReference type="ARBA" id="ARBA00022840"/>
    </source>
</evidence>
<feature type="domain" description="ACT" evidence="11">
    <location>
        <begin position="315"/>
        <end position="396"/>
    </location>
</feature>
<dbReference type="RefSeq" id="WP_149568008.1">
    <property type="nucleotide sequence ID" value="NZ_CP035807.1"/>
</dbReference>
<comment type="pathway">
    <text evidence="1 10">Amino-acid biosynthesis; L-lysine biosynthesis via DAP pathway; (S)-tetrahydrodipicolinate from L-aspartate: step 1/4.</text>
</comment>
<feature type="binding site" evidence="8">
    <location>
        <position position="233"/>
    </location>
    <ligand>
        <name>ATP</name>
        <dbReference type="ChEBI" id="CHEBI:30616"/>
    </ligand>
</feature>
<accession>A0A5C1QBK2</accession>
<dbReference type="GO" id="GO:0004412">
    <property type="term" value="F:homoserine dehydrogenase activity"/>
    <property type="evidence" value="ECO:0007669"/>
    <property type="project" value="InterPro"/>
</dbReference>
<dbReference type="InterPro" id="IPR001048">
    <property type="entry name" value="Asp/Glu/Uridylate_kinase"/>
</dbReference>
<dbReference type="EMBL" id="CP035807">
    <property type="protein sequence ID" value="QEN04768.1"/>
    <property type="molecule type" value="Genomic_DNA"/>
</dbReference>
<dbReference type="SUPFAM" id="SSF55021">
    <property type="entry name" value="ACT-like"/>
    <property type="match status" value="2"/>
</dbReference>
<dbReference type="InterPro" id="IPR001341">
    <property type="entry name" value="Asp_kinase"/>
</dbReference>
<keyword evidence="2 9" id="KW-0808">Transferase</keyword>
<dbReference type="InterPro" id="IPR018042">
    <property type="entry name" value="Aspartate_kinase_CS"/>
</dbReference>
<dbReference type="EC" id="2.7.2.4" evidence="9"/>
<dbReference type="Gene3D" id="3.30.2130.10">
    <property type="entry name" value="VC0802-like"/>
    <property type="match status" value="1"/>
</dbReference>
<keyword evidence="10" id="KW-0028">Amino-acid biosynthesis</keyword>
<dbReference type="OrthoDB" id="9799110at2"/>
<dbReference type="InterPro" id="IPR005260">
    <property type="entry name" value="Asp_kin_monofn"/>
</dbReference>
<proteinExistence type="inferred from homology"/>
<dbReference type="InterPro" id="IPR054352">
    <property type="entry name" value="ACT_Aspartokinase"/>
</dbReference>
<dbReference type="GO" id="GO:0009089">
    <property type="term" value="P:lysine biosynthetic process via diaminopimelate"/>
    <property type="evidence" value="ECO:0007669"/>
    <property type="project" value="UniProtKB-UniPathway"/>
</dbReference>
<dbReference type="UniPathway" id="UPA00051">
    <property type="reaction ID" value="UER00462"/>
</dbReference>
<feature type="binding site" evidence="8">
    <location>
        <position position="122"/>
    </location>
    <ligand>
        <name>substrate</name>
    </ligand>
</feature>
<keyword evidence="13" id="KW-1185">Reference proteome</keyword>
<dbReference type="Proteomes" id="UP000323824">
    <property type="component" value="Chromosome"/>
</dbReference>
<keyword evidence="6" id="KW-0521">NADP</keyword>
<dbReference type="GO" id="GO:0004072">
    <property type="term" value="F:aspartate kinase activity"/>
    <property type="evidence" value="ECO:0007669"/>
    <property type="project" value="UniProtKB-EC"/>
</dbReference>
<feature type="binding site" evidence="8">
    <location>
        <begin position="222"/>
        <end position="223"/>
    </location>
    <ligand>
        <name>ATP</name>
        <dbReference type="ChEBI" id="CHEBI:30616"/>
    </ligand>
</feature>
<dbReference type="InterPro" id="IPR036393">
    <property type="entry name" value="AceGlu_kinase-like_sf"/>
</dbReference>
<keyword evidence="4 9" id="KW-0418">Kinase</keyword>
<dbReference type="UniPathway" id="UPA00034">
    <property type="reaction ID" value="UER00015"/>
</dbReference>
<dbReference type="KEGG" id="sper:EW093_08645"/>
<dbReference type="FunFam" id="3.30.2130.10:FF:000001">
    <property type="entry name" value="Bifunctional aspartokinase/homoserine dehydrogenase"/>
    <property type="match status" value="1"/>
</dbReference>
<reference evidence="12 13" key="1">
    <citation type="submission" date="2019-02" db="EMBL/GenBank/DDBJ databases">
        <authorList>
            <person name="Fomenkov A."/>
            <person name="Dubinina G."/>
            <person name="Grabovich M."/>
            <person name="Vincze T."/>
            <person name="Roberts R.J."/>
        </authorList>
    </citation>
    <scope>NUCLEOTIDE SEQUENCE [LARGE SCALE GENOMIC DNA]</scope>
    <source>
        <strain evidence="12 13">P</strain>
    </source>
</reference>
<evidence type="ECO:0000256" key="8">
    <source>
        <dbReference type="PIRSR" id="PIRSR000726-1"/>
    </source>
</evidence>
<keyword evidence="5 8" id="KW-0067">ATP-binding</keyword>
<feature type="binding site" evidence="8">
    <location>
        <position position="41"/>
    </location>
    <ligand>
        <name>substrate</name>
    </ligand>
</feature>
<evidence type="ECO:0000259" key="11">
    <source>
        <dbReference type="PROSITE" id="PS51671"/>
    </source>
</evidence>
<evidence type="ECO:0000313" key="13">
    <source>
        <dbReference type="Proteomes" id="UP000323824"/>
    </source>
</evidence>
<dbReference type="PROSITE" id="PS00324">
    <property type="entry name" value="ASPARTOKINASE"/>
    <property type="match status" value="1"/>
</dbReference>
<dbReference type="SUPFAM" id="SSF53633">
    <property type="entry name" value="Carbamate kinase-like"/>
    <property type="match status" value="1"/>
</dbReference>
<dbReference type="NCBIfam" id="TIGR00657">
    <property type="entry name" value="asp_kinases"/>
    <property type="match status" value="1"/>
</dbReference>
<dbReference type="PANTHER" id="PTHR43070:SF3">
    <property type="entry name" value="HOMOSERINE DEHYDROGENASE"/>
    <property type="match status" value="1"/>
</dbReference>
<dbReference type="GO" id="GO:0005524">
    <property type="term" value="F:ATP binding"/>
    <property type="evidence" value="ECO:0007669"/>
    <property type="project" value="UniProtKB-KW"/>
</dbReference>
<dbReference type="PIRSF" id="PIRSF000726">
    <property type="entry name" value="Asp_kin"/>
    <property type="match status" value="1"/>
</dbReference>
<dbReference type="InterPro" id="IPR042199">
    <property type="entry name" value="AsparK_Bifunc_asparK/hSer_DH"/>
</dbReference>
<keyword evidence="3 8" id="KW-0547">Nucleotide-binding</keyword>
<dbReference type="PROSITE" id="PS51671">
    <property type="entry name" value="ACT"/>
    <property type="match status" value="1"/>
</dbReference>
<dbReference type="InterPro" id="IPR045865">
    <property type="entry name" value="ACT-like_dom_sf"/>
</dbReference>
<dbReference type="PANTHER" id="PTHR43070">
    <property type="match status" value="1"/>
</dbReference>
<comment type="pathway">
    <text evidence="10">Amino-acid biosynthesis; L-threonine biosynthesis; L-threonine from L-aspartate: step 1/5.</text>
</comment>
<dbReference type="Gene3D" id="3.40.1160.10">
    <property type="entry name" value="Acetylglutamate kinase-like"/>
    <property type="match status" value="1"/>
</dbReference>
<evidence type="ECO:0000256" key="10">
    <source>
        <dbReference type="RuleBase" id="RU004249"/>
    </source>
</evidence>
<protein>
    <recommendedName>
        <fullName evidence="9">Aspartokinase</fullName>
        <ecNumber evidence="9">2.7.2.4</ecNumber>
    </recommendedName>
</protein>
<comment type="pathway">
    <text evidence="10">Amino-acid biosynthesis; L-methionine biosynthesis via de novo pathway; L-homoserine from L-aspartate: step 1/3.</text>
</comment>
<dbReference type="UniPathway" id="UPA00050">
    <property type="reaction ID" value="UER00461"/>
</dbReference>
<sequence>MEVYKFGGTSVANATRIKGALEIAINNGVEVVVFSAMKGVTNLLIECAEYAENGNKTYKECLDEIREKQYNAINELFTDENRENVDSLIFTLIDELEDILRGVELVKECSIRSLDFICSFGERLNCTLITEYLNSIGQKAYFIDARKVIKTDSNFGSGNVNFKLTYDLINKKIDPEKGMAVVTGFIASTTECITTTLGRNGSDYTAAIIGGALDADSVQIWTDVDGVLTADPRIVKNAYVVPELSIAEAMEMSYFGAEVIHPYTLRPVVEKNIPVYIKNTLNPNAPGTLISKTVGKNPNEITGLASIDRVSIINIEGGGLMGMPGMASKIFESLAKSETNIVMITQASSEHSISIVCRSGEVEAAVKALNDDLEMAINQKKIQKIDVINNLEIIAVIGDNMRGRIGFSGRLFSSLGDEEVNVLAIAQGSTEKNISLVVKSEEKERALNVIHKTFLG</sequence>
<comment type="catalytic activity">
    <reaction evidence="7 9">
        <text>L-aspartate + ATP = 4-phospho-L-aspartate + ADP</text>
        <dbReference type="Rhea" id="RHEA:23776"/>
        <dbReference type="ChEBI" id="CHEBI:29991"/>
        <dbReference type="ChEBI" id="CHEBI:30616"/>
        <dbReference type="ChEBI" id="CHEBI:57535"/>
        <dbReference type="ChEBI" id="CHEBI:456216"/>
        <dbReference type="EC" id="2.7.2.4"/>
    </reaction>
</comment>
<evidence type="ECO:0000256" key="4">
    <source>
        <dbReference type="ARBA" id="ARBA00022777"/>
    </source>
</evidence>
<dbReference type="InterPro" id="IPR011147">
    <property type="entry name" value="Bifunc_Aspkin/hSer_DH"/>
</dbReference>
<gene>
    <name evidence="12" type="ORF">EW093_08645</name>
</gene>
<dbReference type="InterPro" id="IPR002912">
    <property type="entry name" value="ACT_dom"/>
</dbReference>
<dbReference type="GO" id="GO:0009088">
    <property type="term" value="P:threonine biosynthetic process"/>
    <property type="evidence" value="ECO:0007669"/>
    <property type="project" value="UniProtKB-UniPathway"/>
</dbReference>
<organism evidence="12 13">
    <name type="scientific">Thiospirochaeta perfilievii</name>
    <dbReference type="NCBI Taxonomy" id="252967"/>
    <lineage>
        <taxon>Bacteria</taxon>
        <taxon>Pseudomonadati</taxon>
        <taxon>Spirochaetota</taxon>
        <taxon>Spirochaetia</taxon>
        <taxon>Spirochaetales</taxon>
        <taxon>Spirochaetaceae</taxon>
        <taxon>Thiospirochaeta</taxon>
    </lineage>
</organism>
<evidence type="ECO:0000256" key="2">
    <source>
        <dbReference type="ARBA" id="ARBA00022679"/>
    </source>
</evidence>
<evidence type="ECO:0000313" key="12">
    <source>
        <dbReference type="EMBL" id="QEN04768.1"/>
    </source>
</evidence>
<dbReference type="Pfam" id="PF00696">
    <property type="entry name" value="AA_kinase"/>
    <property type="match status" value="1"/>
</dbReference>
<feature type="binding site" evidence="8">
    <location>
        <begin position="5"/>
        <end position="8"/>
    </location>
    <ligand>
        <name>ATP</name>
        <dbReference type="ChEBI" id="CHEBI:30616"/>
    </ligand>
</feature>
<dbReference type="AlphaFoldDB" id="A0A5C1QBK2"/>
<evidence type="ECO:0000256" key="3">
    <source>
        <dbReference type="ARBA" id="ARBA00022741"/>
    </source>
</evidence>
<comment type="similarity">
    <text evidence="9">Belongs to the aspartokinase family.</text>
</comment>
<dbReference type="CDD" id="cd04243">
    <property type="entry name" value="AAK_AK-HSDH-like"/>
    <property type="match status" value="1"/>
</dbReference>
<dbReference type="Pfam" id="PF22468">
    <property type="entry name" value="ACT_9"/>
    <property type="match status" value="2"/>
</dbReference>
<name>A0A5C1QBK2_9SPIO</name>